<sequence length="169" mass="19577">MDEQSLFFTSIVAISATGLMLLALQFLAKKQNIQLQNENKINLSFSIWASSIMVAFFIFLKIALGQIENSIEIIIYSKTIDNTFWAVMQKIIIFLGFTFIFTFLSYFVIDNLLNFLIGKRSSKIENDNENIGYFFLKGIVLLFLVYSVSTLFEHFLGWFMPVVETPFYH</sequence>
<reference evidence="2 3" key="1">
    <citation type="journal article" date="2022" name="Int. J. Syst. Evol. Microbiol.">
        <title>Flavobacterium ammonificans sp. nov. and Flavobacterium ammoniigenes sp. nov., ammonifying bacteria isolated from surface river water.</title>
        <authorList>
            <person name="Watanabe K."/>
            <person name="Kitamura T."/>
            <person name="Ogata Y."/>
            <person name="Shindo C."/>
            <person name="Suda W."/>
        </authorList>
    </citation>
    <scope>NUCLEOTIDE SEQUENCE [LARGE SCALE GENOMIC DNA]</scope>
    <source>
        <strain evidence="2 3">GENT11</strain>
    </source>
</reference>
<dbReference type="RefSeq" id="WP_229329151.1">
    <property type="nucleotide sequence ID" value="NZ_AP025183.1"/>
</dbReference>
<feature type="transmembrane region" description="Helical" evidence="1">
    <location>
        <begin position="130"/>
        <end position="152"/>
    </location>
</feature>
<reference evidence="2 3" key="2">
    <citation type="journal article" date="2022" name="Microorganisms">
        <title>Complete Genome Sequences of Two Flavobacterium ammonificans Strains and a Flavobacterium ammoniigenes Strain of Ammonifying Bacterioplankton Isolated from Surface River Water.</title>
        <authorList>
            <person name="Suda W."/>
            <person name="Ogata Y."/>
            <person name="Shindo C."/>
            <person name="Watanabe K."/>
        </authorList>
    </citation>
    <scope>NUCLEOTIDE SEQUENCE [LARGE SCALE GENOMIC DNA]</scope>
    <source>
        <strain evidence="2 3">GENT11</strain>
    </source>
</reference>
<feature type="transmembrane region" description="Helical" evidence="1">
    <location>
        <begin position="45"/>
        <end position="64"/>
    </location>
</feature>
<evidence type="ECO:0000313" key="2">
    <source>
        <dbReference type="EMBL" id="BDB53078.1"/>
    </source>
</evidence>
<dbReference type="EMBL" id="AP025183">
    <property type="protein sequence ID" value="BDB53078.1"/>
    <property type="molecule type" value="Genomic_DNA"/>
</dbReference>
<gene>
    <name evidence="2" type="ORF">GENT11_13900</name>
</gene>
<proteinExistence type="predicted"/>
<protein>
    <submittedName>
        <fullName evidence="2">Uncharacterized protein</fullName>
    </submittedName>
</protein>
<keyword evidence="1" id="KW-1133">Transmembrane helix</keyword>
<accession>A0ABM8HZY0</accession>
<keyword evidence="1" id="KW-0472">Membrane</keyword>
<feature type="transmembrane region" description="Helical" evidence="1">
    <location>
        <begin position="84"/>
        <end position="109"/>
    </location>
</feature>
<evidence type="ECO:0000313" key="3">
    <source>
        <dbReference type="Proteomes" id="UP001319865"/>
    </source>
</evidence>
<dbReference type="Proteomes" id="UP001319865">
    <property type="component" value="Chromosome"/>
</dbReference>
<keyword evidence="1" id="KW-0812">Transmembrane</keyword>
<evidence type="ECO:0000256" key="1">
    <source>
        <dbReference type="SAM" id="Phobius"/>
    </source>
</evidence>
<organism evidence="2 3">
    <name type="scientific">Flavobacterium ammonificans</name>
    <dbReference type="NCBI Taxonomy" id="1751056"/>
    <lineage>
        <taxon>Bacteria</taxon>
        <taxon>Pseudomonadati</taxon>
        <taxon>Bacteroidota</taxon>
        <taxon>Flavobacteriia</taxon>
        <taxon>Flavobacteriales</taxon>
        <taxon>Flavobacteriaceae</taxon>
        <taxon>Flavobacterium</taxon>
    </lineage>
</organism>
<keyword evidence="3" id="KW-1185">Reference proteome</keyword>
<feature type="transmembrane region" description="Helical" evidence="1">
    <location>
        <begin position="6"/>
        <end position="24"/>
    </location>
</feature>
<name>A0ABM8HZY0_9FLAO</name>